<gene>
    <name evidence="2" type="ORF">SAMN05444408_104154</name>
</gene>
<accession>A0A1M4WEZ5</accession>
<evidence type="ECO:0000256" key="1">
    <source>
        <dbReference type="SAM" id="MobiDB-lite"/>
    </source>
</evidence>
<reference evidence="3" key="1">
    <citation type="submission" date="2016-11" db="EMBL/GenBank/DDBJ databases">
        <authorList>
            <person name="Varghese N."/>
            <person name="Submissions S."/>
        </authorList>
    </citation>
    <scope>NUCLEOTIDE SEQUENCE [LARGE SCALE GENOMIC DNA]</scope>
    <source>
        <strain evidence="3">DSM 26898</strain>
    </source>
</reference>
<sequence>MNHHIIQKVFVEITVSNKEKAHHIKDDINSFLSIDVFPEIEKYINDVEAQLYGHTLQIPRLKLDLDIKSSSLDAELKNKITEHFKEQLSEIIRSSEVSDEKSEHRSKPYWVNIEEKKLQTFIYFLENGCMPWWNSDKESMNLLETTVFKNLMHAPGFQKKIISVLPKPHVQERIINQLSDEQIAQLCLAVLENKDLQINLDVVKSSYLSNLDPAERTFVWRLVFLALVKYMNSSEVYFQEYLSEHISKENPELFRKKISLKSRKALAQIFPFIKENKMFEAVKNKGNDKNIERINSSEMITKIRKDDEKDTIKTPGTTDPEPEKIGNDEIPDDGQYVQNAGLVLIHPFIKTFFEHCDLLNKETQQLTDPEMCVHLLHYIATGNTNAPEYEMIFEKFLCNIPVHQSISRHIKLSRKHKSQAKNVIESVLHNWSPMKKSSPALLQNEFFQRPGKLIVSNHDYNLTVERKTQDILLDRLSWGIGFVKLPWKEKFLLVNW</sequence>
<dbReference type="EMBL" id="FQVO01000004">
    <property type="protein sequence ID" value="SHE79765.1"/>
    <property type="molecule type" value="Genomic_DNA"/>
</dbReference>
<evidence type="ECO:0000313" key="3">
    <source>
        <dbReference type="Proteomes" id="UP000184236"/>
    </source>
</evidence>
<feature type="region of interest" description="Disordered" evidence="1">
    <location>
        <begin position="310"/>
        <end position="331"/>
    </location>
</feature>
<proteinExistence type="predicted"/>
<dbReference type="OrthoDB" id="1488184at2"/>
<organism evidence="2 3">
    <name type="scientific">Chryseobacterium takakiae</name>
    <dbReference type="NCBI Taxonomy" id="1302685"/>
    <lineage>
        <taxon>Bacteria</taxon>
        <taxon>Pseudomonadati</taxon>
        <taxon>Bacteroidota</taxon>
        <taxon>Flavobacteriia</taxon>
        <taxon>Flavobacteriales</taxon>
        <taxon>Weeksellaceae</taxon>
        <taxon>Chryseobacterium group</taxon>
        <taxon>Chryseobacterium</taxon>
    </lineage>
</organism>
<protein>
    <submittedName>
        <fullName evidence="2">Uncharacterized protein</fullName>
    </submittedName>
</protein>
<dbReference type="InterPro" id="IPR045538">
    <property type="entry name" value="CIS_TMP"/>
</dbReference>
<dbReference type="RefSeq" id="WP_072884170.1">
    <property type="nucleotide sequence ID" value="NZ_FQVO01000004.1"/>
</dbReference>
<dbReference type="STRING" id="1302685.SAMN05444408_104154"/>
<name>A0A1M4WEZ5_9FLAO</name>
<dbReference type="Pfam" id="PF19268">
    <property type="entry name" value="CIS_TMP"/>
    <property type="match status" value="1"/>
</dbReference>
<dbReference type="Proteomes" id="UP000184236">
    <property type="component" value="Unassembled WGS sequence"/>
</dbReference>
<dbReference type="AlphaFoldDB" id="A0A1M4WEZ5"/>
<keyword evidence="3" id="KW-1185">Reference proteome</keyword>
<evidence type="ECO:0000313" key="2">
    <source>
        <dbReference type="EMBL" id="SHE79765.1"/>
    </source>
</evidence>